<proteinExistence type="predicted"/>
<evidence type="ECO:0000259" key="2">
    <source>
        <dbReference type="Pfam" id="PF20432"/>
    </source>
</evidence>
<feature type="domain" description="Antitoxin Xre/MbcA/ParS-like toxin-binding" evidence="1">
    <location>
        <begin position="94"/>
        <end position="143"/>
    </location>
</feature>
<sequence length="146" mass="16410">MAYLSIVPAYCRRFLSDDLAPVPHSLAELETPVHDGLPKSALAAGVQHIVTDADSRRTLRGRTIPEATYKRRRDRLTTNESEKAERLARVYATAAYVWDDPRDARAFLATPHPELEGRLPVDVALTELGARRVESLLWQIFYGLPT</sequence>
<dbReference type="InterPro" id="IPR011979">
    <property type="entry name" value="Antitox_Xre"/>
</dbReference>
<gene>
    <name evidence="3" type="ORF">LMG29542_08470</name>
</gene>
<dbReference type="RefSeq" id="WP_246356385.1">
    <property type="nucleotide sequence ID" value="NZ_CADIKH010000255.1"/>
</dbReference>
<dbReference type="EMBL" id="CADIKH010000255">
    <property type="protein sequence ID" value="CAB3775088.1"/>
    <property type="molecule type" value="Genomic_DNA"/>
</dbReference>
<dbReference type="AlphaFoldDB" id="A0A6J5F845"/>
<organism evidence="3 4">
    <name type="scientific">Paraburkholderia humisilvae</name>
    <dbReference type="NCBI Taxonomy" id="627669"/>
    <lineage>
        <taxon>Bacteria</taxon>
        <taxon>Pseudomonadati</taxon>
        <taxon>Pseudomonadota</taxon>
        <taxon>Betaproteobacteria</taxon>
        <taxon>Burkholderiales</taxon>
        <taxon>Burkholderiaceae</taxon>
        <taxon>Paraburkholderia</taxon>
    </lineage>
</organism>
<dbReference type="Pfam" id="PF20432">
    <property type="entry name" value="Xre-like-HTH"/>
    <property type="match status" value="1"/>
</dbReference>
<dbReference type="NCBIfam" id="TIGR02293">
    <property type="entry name" value="TAS_TIGR02293"/>
    <property type="match status" value="1"/>
</dbReference>
<keyword evidence="4" id="KW-1185">Reference proteome</keyword>
<evidence type="ECO:0000313" key="4">
    <source>
        <dbReference type="Proteomes" id="UP000494363"/>
    </source>
</evidence>
<reference evidence="3 4" key="1">
    <citation type="submission" date="2020-04" db="EMBL/GenBank/DDBJ databases">
        <authorList>
            <person name="De Canck E."/>
        </authorList>
    </citation>
    <scope>NUCLEOTIDE SEQUENCE [LARGE SCALE GENOMIC DNA]</scope>
    <source>
        <strain evidence="3 4">LMG 29542</strain>
    </source>
</reference>
<dbReference type="Proteomes" id="UP000494363">
    <property type="component" value="Unassembled WGS sequence"/>
</dbReference>
<protein>
    <submittedName>
        <fullName evidence="3">Uncharacterized protein</fullName>
    </submittedName>
</protein>
<evidence type="ECO:0000313" key="3">
    <source>
        <dbReference type="EMBL" id="CAB3775088.1"/>
    </source>
</evidence>
<evidence type="ECO:0000259" key="1">
    <source>
        <dbReference type="Pfam" id="PF09722"/>
    </source>
</evidence>
<dbReference type="Pfam" id="PF09722">
    <property type="entry name" value="Xre_MbcA_ParS_C"/>
    <property type="match status" value="1"/>
</dbReference>
<feature type="domain" description="Antitoxin Xre-like helix-turn-helix" evidence="2">
    <location>
        <begin position="28"/>
        <end position="89"/>
    </location>
</feature>
<name>A0A6J5F845_9BURK</name>
<dbReference type="GO" id="GO:0003677">
    <property type="term" value="F:DNA binding"/>
    <property type="evidence" value="ECO:0007669"/>
    <property type="project" value="InterPro"/>
</dbReference>
<dbReference type="InterPro" id="IPR024467">
    <property type="entry name" value="Xre/MbcA/ParS-like_toxin-bd"/>
</dbReference>
<accession>A0A6J5F845</accession>
<dbReference type="InterPro" id="IPR046847">
    <property type="entry name" value="Xre-like_HTH"/>
</dbReference>